<evidence type="ECO:0000259" key="2">
    <source>
        <dbReference type="PROSITE" id="PS50805"/>
    </source>
</evidence>
<dbReference type="SMART" id="SM00349">
    <property type="entry name" value="KRAB"/>
    <property type="match status" value="1"/>
</dbReference>
<feature type="compositionally biased region" description="Basic residues" evidence="1">
    <location>
        <begin position="23"/>
        <end position="32"/>
    </location>
</feature>
<dbReference type="AlphaFoldDB" id="A0A8B9F1X6"/>
<proteinExistence type="predicted"/>
<dbReference type="PANTHER" id="PTHR23232">
    <property type="entry name" value="KRAB DOMAIN C2H2 ZINC FINGER"/>
    <property type="match status" value="1"/>
</dbReference>
<dbReference type="GO" id="GO:0006355">
    <property type="term" value="P:regulation of DNA-templated transcription"/>
    <property type="evidence" value="ECO:0007669"/>
    <property type="project" value="InterPro"/>
</dbReference>
<reference evidence="3" key="1">
    <citation type="submission" date="2025-08" db="UniProtKB">
        <authorList>
            <consortium name="Ensembl"/>
        </authorList>
    </citation>
    <scope>IDENTIFICATION</scope>
</reference>
<dbReference type="Pfam" id="PF01352">
    <property type="entry name" value="KRAB"/>
    <property type="match status" value="1"/>
</dbReference>
<reference evidence="3" key="2">
    <citation type="submission" date="2025-09" db="UniProtKB">
        <authorList>
            <consortium name="Ensembl"/>
        </authorList>
    </citation>
    <scope>IDENTIFICATION</scope>
</reference>
<feature type="domain" description="KRAB" evidence="2">
    <location>
        <begin position="47"/>
        <end position="97"/>
    </location>
</feature>
<dbReference type="SUPFAM" id="SSF109640">
    <property type="entry name" value="KRAB domain (Kruppel-associated box)"/>
    <property type="match status" value="1"/>
</dbReference>
<dbReference type="InterPro" id="IPR001909">
    <property type="entry name" value="KRAB"/>
</dbReference>
<dbReference type="InterPro" id="IPR036051">
    <property type="entry name" value="KRAB_dom_sf"/>
</dbReference>
<dbReference type="CDD" id="cd07765">
    <property type="entry name" value="KRAB_A-box"/>
    <property type="match status" value="1"/>
</dbReference>
<dbReference type="Ensembl" id="ENSACOT00000001657.1">
    <property type="protein sequence ID" value="ENSACOP00000001607.1"/>
    <property type="gene ID" value="ENSACOG00000001156.1"/>
</dbReference>
<sequence length="97" mass="10731">MEAGRARASPSHPRTTPPELHCRRSGLTHRRISPPPLFPPAARPMLVTFEDVAMHFSPEEWAVLAGWQRQLYREVMLENYQAVSSLGEESPGAAGPG</sequence>
<evidence type="ECO:0000313" key="4">
    <source>
        <dbReference type="Proteomes" id="UP000694522"/>
    </source>
</evidence>
<evidence type="ECO:0000256" key="1">
    <source>
        <dbReference type="SAM" id="MobiDB-lite"/>
    </source>
</evidence>
<dbReference type="Proteomes" id="UP000694522">
    <property type="component" value="Unplaced"/>
</dbReference>
<dbReference type="PANTHER" id="PTHR23232:SF133">
    <property type="entry name" value="RIKEN CDNA 1700020N01 GENE"/>
    <property type="match status" value="1"/>
</dbReference>
<dbReference type="InterPro" id="IPR050169">
    <property type="entry name" value="Krueppel_C2H2_ZnF"/>
</dbReference>
<accession>A0A8B9F1X6</accession>
<name>A0A8B9F1X6_9PSIT</name>
<feature type="region of interest" description="Disordered" evidence="1">
    <location>
        <begin position="1"/>
        <end position="37"/>
    </location>
</feature>
<keyword evidence="4" id="KW-1185">Reference proteome</keyword>
<protein>
    <recommendedName>
        <fullName evidence="2">KRAB domain-containing protein</fullName>
    </recommendedName>
</protein>
<evidence type="ECO:0000313" key="3">
    <source>
        <dbReference type="Ensembl" id="ENSACOP00000001607.1"/>
    </source>
</evidence>
<organism evidence="3 4">
    <name type="scientific">Amazona collaria</name>
    <name type="common">yellow-billed parrot</name>
    <dbReference type="NCBI Taxonomy" id="241587"/>
    <lineage>
        <taxon>Eukaryota</taxon>
        <taxon>Metazoa</taxon>
        <taxon>Chordata</taxon>
        <taxon>Craniata</taxon>
        <taxon>Vertebrata</taxon>
        <taxon>Euteleostomi</taxon>
        <taxon>Archelosauria</taxon>
        <taxon>Archosauria</taxon>
        <taxon>Dinosauria</taxon>
        <taxon>Saurischia</taxon>
        <taxon>Theropoda</taxon>
        <taxon>Coelurosauria</taxon>
        <taxon>Aves</taxon>
        <taxon>Neognathae</taxon>
        <taxon>Neoaves</taxon>
        <taxon>Telluraves</taxon>
        <taxon>Australaves</taxon>
        <taxon>Psittaciformes</taxon>
        <taxon>Psittacidae</taxon>
        <taxon>Amazona</taxon>
    </lineage>
</organism>
<dbReference type="PROSITE" id="PS50805">
    <property type="entry name" value="KRAB"/>
    <property type="match status" value="1"/>
</dbReference>
<dbReference type="Gene3D" id="6.10.140.140">
    <property type="match status" value="1"/>
</dbReference>